<keyword evidence="3" id="KW-0597">Phosphoprotein</keyword>
<dbReference type="NCBIfam" id="TIGR00848">
    <property type="entry name" value="fruA"/>
    <property type="match status" value="1"/>
</dbReference>
<dbReference type="InterPro" id="IPR016152">
    <property type="entry name" value="PTrfase/Anion_transptr"/>
</dbReference>
<organism evidence="8 9">
    <name type="scientific">Thermococcus celer Vu 13 = JCM 8558</name>
    <dbReference type="NCBI Taxonomy" id="1293037"/>
    <lineage>
        <taxon>Archaea</taxon>
        <taxon>Methanobacteriati</taxon>
        <taxon>Methanobacteriota</taxon>
        <taxon>Thermococci</taxon>
        <taxon>Thermococcales</taxon>
        <taxon>Thermococcaceae</taxon>
        <taxon>Thermococcus</taxon>
    </lineage>
</organism>
<sequence length="153" mass="17398">MTEIKEVIREELIKMELKKRNKREVILELIDLLYEYGVVKDKEKFFEDVWAREQITPTGVGFGVAIPHAKSSAVVSPVVAIGKSSRGVDFEAIDDKPVHLVFLIGVPENARDLHLKILSSLSRRLVHEEFREALMRAKSPHEIVEILSKNIEG</sequence>
<feature type="domain" description="PTS EIIA type-2" evidence="7">
    <location>
        <begin position="6"/>
        <end position="150"/>
    </location>
</feature>
<dbReference type="GO" id="GO:0016020">
    <property type="term" value="C:membrane"/>
    <property type="evidence" value="ECO:0007669"/>
    <property type="project" value="InterPro"/>
</dbReference>
<dbReference type="PANTHER" id="PTHR47738">
    <property type="entry name" value="PTS SYSTEM FRUCTOSE-LIKE EIIA COMPONENT-RELATED"/>
    <property type="match status" value="1"/>
</dbReference>
<dbReference type="EMBL" id="CP014854">
    <property type="protein sequence ID" value="ASI98309.1"/>
    <property type="molecule type" value="Genomic_DNA"/>
</dbReference>
<evidence type="ECO:0000313" key="9">
    <source>
        <dbReference type="Proteomes" id="UP000197156"/>
    </source>
</evidence>
<name>A0A218P086_THECE</name>
<evidence type="ECO:0000256" key="1">
    <source>
        <dbReference type="ARBA" id="ARBA00004496"/>
    </source>
</evidence>
<dbReference type="PROSITE" id="PS00372">
    <property type="entry name" value="PTS_EIIA_TYPE_2_HIS"/>
    <property type="match status" value="1"/>
</dbReference>
<keyword evidence="9" id="KW-1185">Reference proteome</keyword>
<reference evidence="8 9" key="1">
    <citation type="submission" date="2016-03" db="EMBL/GenBank/DDBJ databases">
        <title>Complete genome sequence of Thermococcus celer.</title>
        <authorList>
            <person name="Oger P.M."/>
        </authorList>
    </citation>
    <scope>NUCLEOTIDE SEQUENCE [LARGE SCALE GENOMIC DNA]</scope>
    <source>
        <strain evidence="8 9">Vu 13</strain>
    </source>
</reference>
<dbReference type="InterPro" id="IPR051541">
    <property type="entry name" value="PTS_SugarTrans_NitroReg"/>
</dbReference>
<comment type="subcellular location">
    <subcellularLocation>
        <location evidence="1">Cytoplasm</location>
    </subcellularLocation>
</comment>
<proteinExistence type="predicted"/>
<dbReference type="Pfam" id="PF00359">
    <property type="entry name" value="PTS_EIIA_2"/>
    <property type="match status" value="1"/>
</dbReference>
<evidence type="ECO:0000259" key="7">
    <source>
        <dbReference type="PROSITE" id="PS51094"/>
    </source>
</evidence>
<gene>
    <name evidence="8" type="ORF">A3L02_01365</name>
</gene>
<dbReference type="GeneID" id="33323357"/>
<dbReference type="GO" id="GO:0008982">
    <property type="term" value="F:protein-N(PI)-phosphohistidine-sugar phosphotransferase activity"/>
    <property type="evidence" value="ECO:0007669"/>
    <property type="project" value="InterPro"/>
</dbReference>
<evidence type="ECO:0000256" key="4">
    <source>
        <dbReference type="ARBA" id="ARBA00022597"/>
    </source>
</evidence>
<dbReference type="Proteomes" id="UP000197156">
    <property type="component" value="Chromosome"/>
</dbReference>
<evidence type="ECO:0000256" key="6">
    <source>
        <dbReference type="ARBA" id="ARBA00022683"/>
    </source>
</evidence>
<dbReference type="PANTHER" id="PTHR47738:SF2">
    <property type="entry name" value="PTS SYSTEM FRUCTOSE-LIKE EIIA COMPONENT"/>
    <property type="match status" value="1"/>
</dbReference>
<dbReference type="OrthoDB" id="177320at2157"/>
<keyword evidence="4" id="KW-0762">Sugar transport</keyword>
<dbReference type="GO" id="GO:0005737">
    <property type="term" value="C:cytoplasm"/>
    <property type="evidence" value="ECO:0007669"/>
    <property type="project" value="UniProtKB-SubCell"/>
</dbReference>
<accession>A0A218P086</accession>
<dbReference type="InterPro" id="IPR004715">
    <property type="entry name" value="PTS_IIA_fruc"/>
</dbReference>
<evidence type="ECO:0000313" key="8">
    <source>
        <dbReference type="EMBL" id="ASI98309.1"/>
    </source>
</evidence>
<keyword evidence="2" id="KW-0813">Transport</keyword>
<evidence type="ECO:0000256" key="3">
    <source>
        <dbReference type="ARBA" id="ARBA00022553"/>
    </source>
</evidence>
<dbReference type="SUPFAM" id="SSF55804">
    <property type="entry name" value="Phoshotransferase/anion transport protein"/>
    <property type="match status" value="1"/>
</dbReference>
<dbReference type="RefSeq" id="WP_088862276.1">
    <property type="nucleotide sequence ID" value="NZ_CP014854.1"/>
</dbReference>
<evidence type="ECO:0000256" key="2">
    <source>
        <dbReference type="ARBA" id="ARBA00022448"/>
    </source>
</evidence>
<dbReference type="InterPro" id="IPR002178">
    <property type="entry name" value="PTS_EIIA_type-2_dom"/>
</dbReference>
<dbReference type="KEGG" id="tce:A3L02_01365"/>
<keyword evidence="5" id="KW-0808">Transferase</keyword>
<dbReference type="GO" id="GO:0009401">
    <property type="term" value="P:phosphoenolpyruvate-dependent sugar phosphotransferase system"/>
    <property type="evidence" value="ECO:0007669"/>
    <property type="project" value="UniProtKB-KW"/>
</dbReference>
<keyword evidence="6" id="KW-0598">Phosphotransferase system</keyword>
<evidence type="ECO:0000256" key="5">
    <source>
        <dbReference type="ARBA" id="ARBA00022679"/>
    </source>
</evidence>
<dbReference type="PROSITE" id="PS51094">
    <property type="entry name" value="PTS_EIIA_TYPE_2"/>
    <property type="match status" value="1"/>
</dbReference>
<dbReference type="AlphaFoldDB" id="A0A218P086"/>
<dbReference type="Gene3D" id="3.40.930.10">
    <property type="entry name" value="Mannitol-specific EII, Chain A"/>
    <property type="match status" value="1"/>
</dbReference>
<protein>
    <recommendedName>
        <fullName evidence="7">PTS EIIA type-2 domain-containing protein</fullName>
    </recommendedName>
</protein>
<dbReference type="FunFam" id="3.40.930.10:FF:000009">
    <property type="entry name" value="PTS system, fructose specific IIABC component"/>
    <property type="match status" value="1"/>
</dbReference>
<dbReference type="CDD" id="cd00211">
    <property type="entry name" value="PTS_IIA_fru"/>
    <property type="match status" value="1"/>
</dbReference>